<protein>
    <submittedName>
        <fullName evidence="5">Amino acid/amide ABC transporter substrate-binding protein, HAAT family</fullName>
    </submittedName>
</protein>
<comment type="similarity">
    <text evidence="1">Belongs to the leucine-binding protein family.</text>
</comment>
<proteinExistence type="inferred from homology"/>
<evidence type="ECO:0000259" key="4">
    <source>
        <dbReference type="Pfam" id="PF13458"/>
    </source>
</evidence>
<dbReference type="PANTHER" id="PTHR30483:SF6">
    <property type="entry name" value="PERIPLASMIC BINDING PROTEIN OF ABC TRANSPORTER FOR NATURAL AMINO ACIDS"/>
    <property type="match status" value="1"/>
</dbReference>
<reference evidence="5 6" key="2">
    <citation type="journal article" date="2012" name="Int. J. Syst. Evol. Microbiol.">
        <title>Magnetococcus marinus gen. nov., sp. nov., a marine, magnetotactic bacterium that represents a novel lineage (Magnetococcaceae fam. nov.; Magnetococcales ord. nov.) at the base of the Alphaproteobacteria.</title>
        <authorList>
            <person name="Bazylinski D.A."/>
            <person name="Williams T.J."/>
            <person name="Lefevre C.T."/>
            <person name="Berg R.J."/>
            <person name="Zhang C.L."/>
            <person name="Bowser S.S."/>
            <person name="Dean A.J."/>
            <person name="Beveridge T.J."/>
        </authorList>
    </citation>
    <scope>NUCLEOTIDE SEQUENCE [LARGE SCALE GENOMIC DNA]</scope>
    <source>
        <strain evidence="6">ATCC BAA-1437 / JCM 17883 / MC-1</strain>
    </source>
</reference>
<accession>A0L426</accession>
<keyword evidence="6" id="KW-1185">Reference proteome</keyword>
<keyword evidence="2 3" id="KW-0732">Signal</keyword>
<gene>
    <name evidence="5" type="ordered locus">Mmc1_0192</name>
</gene>
<feature type="domain" description="Leucine-binding protein" evidence="4">
    <location>
        <begin position="43"/>
        <end position="366"/>
    </location>
</feature>
<evidence type="ECO:0000256" key="2">
    <source>
        <dbReference type="ARBA" id="ARBA00022729"/>
    </source>
</evidence>
<evidence type="ECO:0000256" key="1">
    <source>
        <dbReference type="ARBA" id="ARBA00010062"/>
    </source>
</evidence>
<evidence type="ECO:0000256" key="3">
    <source>
        <dbReference type="SAM" id="SignalP"/>
    </source>
</evidence>
<dbReference type="STRING" id="156889.Mmc1_0192"/>
<dbReference type="InterPro" id="IPR028082">
    <property type="entry name" value="Peripla_BP_I"/>
</dbReference>
<dbReference type="RefSeq" id="WP_011711892.1">
    <property type="nucleotide sequence ID" value="NC_008576.1"/>
</dbReference>
<dbReference type="EMBL" id="CP000471">
    <property type="protein sequence ID" value="ABK42719.1"/>
    <property type="molecule type" value="Genomic_DNA"/>
</dbReference>
<dbReference type="Pfam" id="PF13458">
    <property type="entry name" value="Peripla_BP_6"/>
    <property type="match status" value="1"/>
</dbReference>
<dbReference type="GO" id="GO:0006865">
    <property type="term" value="P:amino acid transport"/>
    <property type="evidence" value="ECO:0007669"/>
    <property type="project" value="UniProtKB-KW"/>
</dbReference>
<sequence precursor="true">MYRFAKAGWCSLFILLLLYNPAAMAAPLAPYHIYMDADWSGANPSSQAIEWGIRTALDERNNTIAGHPVKIVRANHRGNNRRHLRNQQIFLDDARALLVYSGLHSPPLLANKKFINDHAILTLNPWAAAGPITRSLAPNWIFRLSIDDAVAGQVIVHHALTKRGFKKLVLIAEDTSWGRFNHQNMSKKANEYGMEELPVIWSNWGISKAAAKIILRQAASMGADAVLLVVNPAESITFATAMAELEPQRRRPIQSHWGVSAGSFSQKVGENVLKVLDLEYVQTRFSFLNGMLSEHAKQVLARAMRLFPDAIKTPQHIRPPAGFKHAYDLTRILLAAADQVQLSGDVKQDRLLLHHALEHLQTPVQGLIKTYHMPFSPPKSDTSDDHEALHIHDFTMATFDVLGNVQIQQEP</sequence>
<dbReference type="AlphaFoldDB" id="A0L426"/>
<dbReference type="InterPro" id="IPR028081">
    <property type="entry name" value="Leu-bd"/>
</dbReference>
<dbReference type="PANTHER" id="PTHR30483">
    <property type="entry name" value="LEUCINE-SPECIFIC-BINDING PROTEIN"/>
    <property type="match status" value="1"/>
</dbReference>
<dbReference type="eggNOG" id="COG0683">
    <property type="taxonomic scope" value="Bacteria"/>
</dbReference>
<dbReference type="CDD" id="cd19979">
    <property type="entry name" value="PBP1_ABC_ligand_binding-like"/>
    <property type="match status" value="1"/>
</dbReference>
<dbReference type="Proteomes" id="UP000002586">
    <property type="component" value="Chromosome"/>
</dbReference>
<dbReference type="HOGENOM" id="CLU_027128_0_0_5"/>
<reference evidence="6" key="1">
    <citation type="journal article" date="2009" name="Appl. Environ. Microbiol.">
        <title>Complete genome sequence of the chemolithoautotrophic marine magnetotactic coccus strain MC-1.</title>
        <authorList>
            <person name="Schubbe S."/>
            <person name="Williams T.J."/>
            <person name="Xie G."/>
            <person name="Kiss H.E."/>
            <person name="Brettin T.S."/>
            <person name="Martinez D."/>
            <person name="Ross C.A."/>
            <person name="Schuler D."/>
            <person name="Cox B.L."/>
            <person name="Nealson K.H."/>
            <person name="Bazylinski D.A."/>
        </authorList>
    </citation>
    <scope>NUCLEOTIDE SEQUENCE [LARGE SCALE GENOMIC DNA]</scope>
    <source>
        <strain evidence="6">ATCC BAA-1437 / JCM 17883 / MC-1</strain>
    </source>
</reference>
<dbReference type="SUPFAM" id="SSF53822">
    <property type="entry name" value="Periplasmic binding protein-like I"/>
    <property type="match status" value="1"/>
</dbReference>
<evidence type="ECO:0000313" key="5">
    <source>
        <dbReference type="EMBL" id="ABK42719.1"/>
    </source>
</evidence>
<feature type="signal peptide" evidence="3">
    <location>
        <begin position="1"/>
        <end position="25"/>
    </location>
</feature>
<dbReference type="Gene3D" id="3.40.50.2300">
    <property type="match status" value="2"/>
</dbReference>
<dbReference type="KEGG" id="mgm:Mmc1_0192"/>
<dbReference type="InterPro" id="IPR051010">
    <property type="entry name" value="BCAA_transport"/>
</dbReference>
<dbReference type="OrthoDB" id="9768099at2"/>
<feature type="chain" id="PRO_5002626283" evidence="3">
    <location>
        <begin position="26"/>
        <end position="411"/>
    </location>
</feature>
<organism evidence="5 6">
    <name type="scientific">Magnetococcus marinus (strain ATCC BAA-1437 / JCM 17883 / MC-1)</name>
    <dbReference type="NCBI Taxonomy" id="156889"/>
    <lineage>
        <taxon>Bacteria</taxon>
        <taxon>Pseudomonadati</taxon>
        <taxon>Pseudomonadota</taxon>
        <taxon>Magnetococcia</taxon>
        <taxon>Magnetococcales</taxon>
        <taxon>Magnetococcaceae</taxon>
        <taxon>Magnetococcus</taxon>
    </lineage>
</organism>
<name>A0L426_MAGMM</name>
<evidence type="ECO:0000313" key="6">
    <source>
        <dbReference type="Proteomes" id="UP000002586"/>
    </source>
</evidence>